<dbReference type="KEGG" id="cyj:Cyan7822_5457"/>
<dbReference type="EMBL" id="CP002198">
    <property type="protein sequence ID" value="ADN17332.1"/>
    <property type="molecule type" value="Genomic_DNA"/>
</dbReference>
<keyword evidence="3" id="KW-1185">Reference proteome</keyword>
<dbReference type="AlphaFoldDB" id="E0U974"/>
<dbReference type="NCBIfam" id="NF040563">
    <property type="entry name" value="guided_IscB"/>
    <property type="match status" value="1"/>
</dbReference>
<gene>
    <name evidence="2" type="ordered locus">Cyan7822_5457</name>
</gene>
<dbReference type="HOGENOM" id="CLU_036716_3_0_3"/>
<dbReference type="InterPro" id="IPR025938">
    <property type="entry name" value="RRXRR_dom"/>
</dbReference>
<dbReference type="eggNOG" id="COG1403">
    <property type="taxonomic scope" value="Bacteria"/>
</dbReference>
<dbReference type="Pfam" id="PF14239">
    <property type="entry name" value="RRXRR"/>
    <property type="match status" value="1"/>
</dbReference>
<name>E0U974_GLOV7</name>
<protein>
    <recommendedName>
        <fullName evidence="1">RRXRR domain-containing protein</fullName>
    </recommendedName>
</protein>
<reference evidence="3" key="1">
    <citation type="journal article" date="2011" name="MBio">
        <title>Novel metabolic attributes of the genus Cyanothece, comprising a group of unicellular nitrogen-fixing Cyanobacteria.</title>
        <authorList>
            <person name="Bandyopadhyay A."/>
            <person name="Elvitigala T."/>
            <person name="Welsh E."/>
            <person name="Stockel J."/>
            <person name="Liberton M."/>
            <person name="Min H."/>
            <person name="Sherman L.A."/>
            <person name="Pakrasi H.B."/>
        </authorList>
    </citation>
    <scope>NUCLEOTIDE SEQUENCE [LARGE SCALE GENOMIC DNA]</scope>
    <source>
        <strain evidence="3">PCC 7822</strain>
    </source>
</reference>
<evidence type="ECO:0000313" key="2">
    <source>
        <dbReference type="EMBL" id="ADN17332.1"/>
    </source>
</evidence>
<evidence type="ECO:0000313" key="3">
    <source>
        <dbReference type="Proteomes" id="UP000008206"/>
    </source>
</evidence>
<accession>E0U974</accession>
<dbReference type="InterPro" id="IPR047693">
    <property type="entry name" value="RNA-guided_IscB-like"/>
</dbReference>
<feature type="domain" description="RRXRR" evidence="1">
    <location>
        <begin position="5"/>
        <end position="155"/>
    </location>
</feature>
<dbReference type="RefSeq" id="WP_013325370.1">
    <property type="nucleotide sequence ID" value="NC_014501.1"/>
</dbReference>
<dbReference type="STRING" id="497965.Cyan7822_5457"/>
<proteinExistence type="predicted"/>
<evidence type="ECO:0000259" key="1">
    <source>
        <dbReference type="Pfam" id="PF14239"/>
    </source>
</evidence>
<organism evidence="2 3">
    <name type="scientific">Gloeothece verrucosa (strain PCC 7822)</name>
    <name type="common">Cyanothece sp. (strain PCC 7822)</name>
    <dbReference type="NCBI Taxonomy" id="497965"/>
    <lineage>
        <taxon>Bacteria</taxon>
        <taxon>Bacillati</taxon>
        <taxon>Cyanobacteriota</taxon>
        <taxon>Cyanophyceae</taxon>
        <taxon>Oscillatoriophycideae</taxon>
        <taxon>Chroococcales</taxon>
        <taxon>Aphanothecaceae</taxon>
        <taxon>Gloeothece</taxon>
        <taxon>Gloeothece verrucosa</taxon>
    </lineage>
</organism>
<dbReference type="Proteomes" id="UP000008206">
    <property type="component" value="Chromosome"/>
</dbReference>
<sequence>MSNFVFVLDANKKPLSPCHPSVARKLLSQGNAVVFRRYPFTIILRKQCQTPTETIKLKLDPGSKTTGLALVQKDRLIWGTELTHRGQQIKNDLLARRQLRRSRRNRKTRYRQARFLNRKKPDGWLPPSLNHRVETTMTWVKRFCKFVPVTNITVAAFFMSLREKFVFNAATLINIVGLPRWEFLFLS</sequence>